<comment type="caution">
    <text evidence="1">The sequence shown here is derived from an EMBL/GenBank/DDBJ whole genome shotgun (WGS) entry which is preliminary data.</text>
</comment>
<evidence type="ECO:0000313" key="1">
    <source>
        <dbReference type="EMBL" id="RNA13737.1"/>
    </source>
</evidence>
<sequence>MIHDRQIDNLFSLKKQSFLIASNETGNYIIYWVAVLERPVQNGRSRLVLVSVQADKKMLGTVQTAIDAAKNFFGREQDRLDG</sequence>
<dbReference type="Proteomes" id="UP000276133">
    <property type="component" value="Unassembled WGS sequence"/>
</dbReference>
<evidence type="ECO:0000313" key="2">
    <source>
        <dbReference type="Proteomes" id="UP000276133"/>
    </source>
</evidence>
<keyword evidence="2" id="KW-1185">Reference proteome</keyword>
<accession>A0A3M7QQJ5</accession>
<dbReference type="EMBL" id="REGN01005336">
    <property type="protein sequence ID" value="RNA13737.1"/>
    <property type="molecule type" value="Genomic_DNA"/>
</dbReference>
<dbReference type="AlphaFoldDB" id="A0A3M7QQJ5"/>
<protein>
    <submittedName>
        <fullName evidence="1">Uncharacterized protein</fullName>
    </submittedName>
</protein>
<feature type="non-terminal residue" evidence="1">
    <location>
        <position position="82"/>
    </location>
</feature>
<reference evidence="1 2" key="1">
    <citation type="journal article" date="2018" name="Sci. Rep.">
        <title>Genomic signatures of local adaptation to the degree of environmental predictability in rotifers.</title>
        <authorList>
            <person name="Franch-Gras L."/>
            <person name="Hahn C."/>
            <person name="Garcia-Roger E.M."/>
            <person name="Carmona M.J."/>
            <person name="Serra M."/>
            <person name="Gomez A."/>
        </authorList>
    </citation>
    <scope>NUCLEOTIDE SEQUENCE [LARGE SCALE GENOMIC DNA]</scope>
    <source>
        <strain evidence="1">HYR1</strain>
    </source>
</reference>
<name>A0A3M7QQJ5_BRAPC</name>
<proteinExistence type="predicted"/>
<organism evidence="1 2">
    <name type="scientific">Brachionus plicatilis</name>
    <name type="common">Marine rotifer</name>
    <name type="synonym">Brachionus muelleri</name>
    <dbReference type="NCBI Taxonomy" id="10195"/>
    <lineage>
        <taxon>Eukaryota</taxon>
        <taxon>Metazoa</taxon>
        <taxon>Spiralia</taxon>
        <taxon>Gnathifera</taxon>
        <taxon>Rotifera</taxon>
        <taxon>Eurotatoria</taxon>
        <taxon>Monogononta</taxon>
        <taxon>Pseudotrocha</taxon>
        <taxon>Ploima</taxon>
        <taxon>Brachionidae</taxon>
        <taxon>Brachionus</taxon>
    </lineage>
</organism>
<gene>
    <name evidence="1" type="ORF">BpHYR1_049160</name>
</gene>